<gene>
    <name evidence="9" type="ORF">HMPREF9488_03276</name>
</gene>
<feature type="active site" evidence="6">
    <location>
        <position position="84"/>
    </location>
</feature>
<dbReference type="Gene3D" id="2.10.109.10">
    <property type="entry name" value="Umud Fragment, subunit A"/>
    <property type="match status" value="1"/>
</dbReference>
<keyword evidence="10" id="KW-1185">Reference proteome</keyword>
<keyword evidence="7" id="KW-1133">Transmembrane helix</keyword>
<evidence type="ECO:0000256" key="7">
    <source>
        <dbReference type="RuleBase" id="RU362042"/>
    </source>
</evidence>
<keyword evidence="5 7" id="KW-0378">Hydrolase</keyword>
<evidence type="ECO:0000259" key="8">
    <source>
        <dbReference type="Pfam" id="PF10502"/>
    </source>
</evidence>
<proteinExistence type="inferred from homology"/>
<protein>
    <recommendedName>
        <fullName evidence="4 7">Signal peptidase I</fullName>
        <ecNumber evidence="4 7">3.4.21.89</ecNumber>
    </recommendedName>
</protein>
<dbReference type="InterPro" id="IPR000223">
    <property type="entry name" value="Pept_S26A_signal_pept_1"/>
</dbReference>
<dbReference type="EMBL" id="ADKX01000046">
    <property type="protein sequence ID" value="EFW03585.1"/>
    <property type="molecule type" value="Genomic_DNA"/>
</dbReference>
<dbReference type="GO" id="GO:0005886">
    <property type="term" value="C:plasma membrane"/>
    <property type="evidence" value="ECO:0007669"/>
    <property type="project" value="UniProtKB-SubCell"/>
</dbReference>
<keyword evidence="7" id="KW-0472">Membrane</keyword>
<evidence type="ECO:0000256" key="5">
    <source>
        <dbReference type="ARBA" id="ARBA00022801"/>
    </source>
</evidence>
<dbReference type="GO" id="GO:0006465">
    <property type="term" value="P:signal peptide processing"/>
    <property type="evidence" value="ECO:0007669"/>
    <property type="project" value="InterPro"/>
</dbReference>
<dbReference type="GO" id="GO:0004252">
    <property type="term" value="F:serine-type endopeptidase activity"/>
    <property type="evidence" value="ECO:0007669"/>
    <property type="project" value="InterPro"/>
</dbReference>
<dbReference type="EC" id="3.4.21.89" evidence="4 7"/>
<comment type="subcellular location">
    <subcellularLocation>
        <location evidence="2">Cell membrane</location>
        <topology evidence="2">Single-pass type II membrane protein</topology>
    </subcellularLocation>
    <subcellularLocation>
        <location evidence="7">Membrane</location>
        <topology evidence="7">Single-pass type II membrane protein</topology>
    </subcellularLocation>
</comment>
<dbReference type="GO" id="GO:0009003">
    <property type="term" value="F:signal peptidase activity"/>
    <property type="evidence" value="ECO:0007669"/>
    <property type="project" value="UniProtKB-EC"/>
</dbReference>
<feature type="domain" description="Peptidase S26" evidence="8">
    <location>
        <begin position="17"/>
        <end position="161"/>
    </location>
</feature>
<evidence type="ECO:0000256" key="4">
    <source>
        <dbReference type="ARBA" id="ARBA00013208"/>
    </source>
</evidence>
<dbReference type="HOGENOM" id="CLU_028723_5_3_9"/>
<evidence type="ECO:0000313" key="10">
    <source>
        <dbReference type="Proteomes" id="UP000003157"/>
    </source>
</evidence>
<accession>E7GEY4</accession>
<dbReference type="OrthoDB" id="9802919at2"/>
<dbReference type="PROSITE" id="PS00761">
    <property type="entry name" value="SPASE_I_3"/>
    <property type="match status" value="1"/>
</dbReference>
<dbReference type="Pfam" id="PF10502">
    <property type="entry name" value="Peptidase_S26"/>
    <property type="match status" value="1"/>
</dbReference>
<keyword evidence="7" id="KW-0812">Transmembrane</keyword>
<dbReference type="CDD" id="cd06530">
    <property type="entry name" value="S26_SPase_I"/>
    <property type="match status" value="1"/>
</dbReference>
<dbReference type="GeneID" id="78231461"/>
<evidence type="ECO:0000256" key="3">
    <source>
        <dbReference type="ARBA" id="ARBA00009370"/>
    </source>
</evidence>
<dbReference type="PRINTS" id="PR00727">
    <property type="entry name" value="LEADERPTASE"/>
</dbReference>
<organism evidence="9 10">
    <name type="scientific">Coprobacillus cateniformis</name>
    <dbReference type="NCBI Taxonomy" id="100884"/>
    <lineage>
        <taxon>Bacteria</taxon>
        <taxon>Bacillati</taxon>
        <taxon>Bacillota</taxon>
        <taxon>Erysipelotrichia</taxon>
        <taxon>Erysipelotrichales</taxon>
        <taxon>Coprobacillaceae</taxon>
        <taxon>Coprobacillus</taxon>
    </lineage>
</organism>
<feature type="transmembrane region" description="Helical" evidence="7">
    <location>
        <begin position="12"/>
        <end position="35"/>
    </location>
</feature>
<dbReference type="eggNOG" id="COG0681">
    <property type="taxonomic scope" value="Bacteria"/>
</dbReference>
<dbReference type="Proteomes" id="UP000003157">
    <property type="component" value="Unassembled WGS sequence"/>
</dbReference>
<evidence type="ECO:0000256" key="2">
    <source>
        <dbReference type="ARBA" id="ARBA00004401"/>
    </source>
</evidence>
<evidence type="ECO:0000256" key="6">
    <source>
        <dbReference type="PIRSR" id="PIRSR600223-1"/>
    </source>
</evidence>
<comment type="catalytic activity">
    <reaction evidence="1 7">
        <text>Cleavage of hydrophobic, N-terminal signal or leader sequences from secreted and periplasmic proteins.</text>
        <dbReference type="EC" id="3.4.21.89"/>
    </reaction>
</comment>
<dbReference type="PANTHER" id="PTHR43390:SF1">
    <property type="entry name" value="CHLOROPLAST PROCESSING PEPTIDASE"/>
    <property type="match status" value="1"/>
</dbReference>
<dbReference type="NCBIfam" id="TIGR02227">
    <property type="entry name" value="sigpep_I_bact"/>
    <property type="match status" value="1"/>
</dbReference>
<evidence type="ECO:0000313" key="9">
    <source>
        <dbReference type="EMBL" id="EFW03585.1"/>
    </source>
</evidence>
<dbReference type="STRING" id="100884.GCA_000269565_03714"/>
<dbReference type="SUPFAM" id="SSF51306">
    <property type="entry name" value="LexA/Signal peptidase"/>
    <property type="match status" value="1"/>
</dbReference>
<name>E7GEY4_9FIRM</name>
<comment type="similarity">
    <text evidence="3 7">Belongs to the peptidase S26 family.</text>
</comment>
<dbReference type="InterPro" id="IPR036286">
    <property type="entry name" value="LexA/Signal_pep-like_sf"/>
</dbReference>
<dbReference type="InterPro" id="IPR019758">
    <property type="entry name" value="Pept_S26A_signal_pept_1_CS"/>
</dbReference>
<dbReference type="AlphaFoldDB" id="E7GEY4"/>
<dbReference type="InterPro" id="IPR019533">
    <property type="entry name" value="Peptidase_S26"/>
</dbReference>
<comment type="caution">
    <text evidence="9">The sequence shown here is derived from an EMBL/GenBank/DDBJ whole genome shotgun (WGS) entry which is preliminary data.</text>
</comment>
<sequence>MTRHNTKKRRILDIIPIIISILLVIGINFCFQLVLVNGDSMNPTYQNNDFLISSKIAYKNHSPQKGDIVIVDGKSKDLDIDIIKRVVATAGDTVEIKKGQLIINDKKVKEDYIDETMNKDMHKMTVKKNTVFIMGDNRNHSIDSRVFGSIPVQDIMGKVIFDLKF</sequence>
<feature type="active site" evidence="6">
    <location>
        <position position="40"/>
    </location>
</feature>
<keyword evidence="7" id="KW-0645">Protease</keyword>
<evidence type="ECO:0000256" key="1">
    <source>
        <dbReference type="ARBA" id="ARBA00000677"/>
    </source>
</evidence>
<dbReference type="PANTHER" id="PTHR43390">
    <property type="entry name" value="SIGNAL PEPTIDASE I"/>
    <property type="match status" value="1"/>
</dbReference>
<reference evidence="9 10" key="1">
    <citation type="submission" date="2010-12" db="EMBL/GenBank/DDBJ databases">
        <title>The Genome Sequence of Coprobacillus sp. strain 29_1.</title>
        <authorList>
            <consortium name="The Broad Institute Genome Sequencing Platform"/>
            <person name="Earl A."/>
            <person name="Ward D."/>
            <person name="Feldgarden M."/>
            <person name="Gevers D."/>
            <person name="Daigneault M."/>
            <person name="Sibley C.D."/>
            <person name="White A."/>
            <person name="Strauss J."/>
            <person name="Allen-Vercoe E."/>
            <person name="Young S.K."/>
            <person name="Zeng Q."/>
            <person name="Gargeya S."/>
            <person name="Fitzgerald M."/>
            <person name="Haas B."/>
            <person name="Abouelleil A."/>
            <person name="Alvarado L."/>
            <person name="Arachchi H.M."/>
            <person name="Berlin A."/>
            <person name="Brown A."/>
            <person name="Chapman S.B."/>
            <person name="Chen Z."/>
            <person name="Dunbar C."/>
            <person name="Freedman E."/>
            <person name="Gearin G."/>
            <person name="Gellesch M."/>
            <person name="Goldberg J."/>
            <person name="Griggs A."/>
            <person name="Gujja S."/>
            <person name="Heilman E."/>
            <person name="Heiman D."/>
            <person name="Howarth C."/>
            <person name="Larson L."/>
            <person name="Lui A."/>
            <person name="MacDonald P.J.P."/>
            <person name="Mehta T."/>
            <person name="Montmayeur A."/>
            <person name="Murphy C."/>
            <person name="Neiman D."/>
            <person name="Pearson M."/>
            <person name="Priest M."/>
            <person name="Roberts A."/>
            <person name="Saif S."/>
            <person name="Shea T."/>
            <person name="Shenoy N."/>
            <person name="Sisk P."/>
            <person name="Stolte C."/>
            <person name="Sykes S."/>
            <person name="White J."/>
            <person name="Yandava C."/>
            <person name="Nusbaum C."/>
            <person name="Birren B."/>
        </authorList>
    </citation>
    <scope>NUCLEOTIDE SEQUENCE [LARGE SCALE GENOMIC DNA]</scope>
    <source>
        <strain evidence="9 10">29_1</strain>
    </source>
</reference>
<dbReference type="RefSeq" id="WP_008790358.1">
    <property type="nucleotide sequence ID" value="NZ_AKCB01000004.1"/>
</dbReference>